<evidence type="ECO:0000256" key="2">
    <source>
        <dbReference type="ARBA" id="ARBA00022980"/>
    </source>
</evidence>
<keyword evidence="7" id="KW-1185">Reference proteome</keyword>
<keyword evidence="3" id="KW-0687">Ribonucleoprotein</keyword>
<dbReference type="Gene3D" id="3.100.10.10">
    <property type="match status" value="1"/>
</dbReference>
<evidence type="ECO:0000313" key="7">
    <source>
        <dbReference type="Proteomes" id="UP001182556"/>
    </source>
</evidence>
<feature type="domain" description="Large ribosomal subunit protein uL15/eL18" evidence="5">
    <location>
        <begin position="125"/>
        <end position="205"/>
    </location>
</feature>
<sequence length="298" mass="33230">MLFRSFAGAAALLKAAPIARASTSRLGRVARTLPVRPSPLTLQQRYSSHVTIDHLAPPRPKKQRRRIGRGVGSKRGGHTVGRGHNGAKARGTGNPYRGFEGGQTPLYRRLPKRGFKNPFRKAFRPLNIETIQQWIAQGRFDPKETLTINKAVSTKMVNWLSVNSHTGIKLTGRVNRDLPLPPLTIHLSRFTESAAKAIIKAGGTVLSVYHNRLALWQELHPDKFEGARRVKVAGPTRRKDIEFYTNPAKHGYLSDPAVKDAFFRERGWNPDIKRSRFGGIRNTSQVESEEEGAKQPAA</sequence>
<dbReference type="SUPFAM" id="SSF52080">
    <property type="entry name" value="Ribosomal proteins L15p and L18e"/>
    <property type="match status" value="1"/>
</dbReference>
<dbReference type="InterPro" id="IPR030878">
    <property type="entry name" value="Ribosomal_uL15"/>
</dbReference>
<dbReference type="NCBIfam" id="TIGR01071">
    <property type="entry name" value="rplO_bact"/>
    <property type="match status" value="1"/>
</dbReference>
<reference evidence="6" key="1">
    <citation type="submission" date="2023-02" db="EMBL/GenBank/DDBJ databases">
        <title>Identification and recombinant expression of a fungal hydrolase from Papiliotrema laurentii that hydrolyzes apple cutin and clears colloidal polyester polyurethane.</title>
        <authorList>
            <consortium name="DOE Joint Genome Institute"/>
            <person name="Roman V.A."/>
            <person name="Bojanowski C."/>
            <person name="Crable B.R."/>
            <person name="Wagner D.N."/>
            <person name="Hung C.S."/>
            <person name="Nadeau L.J."/>
            <person name="Schratz L."/>
            <person name="Haridas S."/>
            <person name="Pangilinan J."/>
            <person name="Lipzen A."/>
            <person name="Na H."/>
            <person name="Yan M."/>
            <person name="Ng V."/>
            <person name="Grigoriev I.V."/>
            <person name="Spatafora J.W."/>
            <person name="Barlow D."/>
            <person name="Biffinger J."/>
            <person name="Kelley-Loughnane N."/>
            <person name="Varaljay V.A."/>
            <person name="Crookes-Goodson W.J."/>
        </authorList>
    </citation>
    <scope>NUCLEOTIDE SEQUENCE</scope>
    <source>
        <strain evidence="6">5307AH</strain>
    </source>
</reference>
<evidence type="ECO:0000256" key="3">
    <source>
        <dbReference type="ARBA" id="ARBA00023274"/>
    </source>
</evidence>
<dbReference type="InterPro" id="IPR005749">
    <property type="entry name" value="Ribosomal_uL15_bac-type"/>
</dbReference>
<feature type="compositionally biased region" description="Gly residues" evidence="4">
    <location>
        <begin position="69"/>
        <end position="84"/>
    </location>
</feature>
<dbReference type="Pfam" id="PF00828">
    <property type="entry name" value="Ribosomal_L27A"/>
    <property type="match status" value="1"/>
</dbReference>
<feature type="region of interest" description="Disordered" evidence="4">
    <location>
        <begin position="55"/>
        <end position="104"/>
    </location>
</feature>
<protein>
    <submittedName>
        <fullName evidence="6">Ribosomal protein L18e/L15P</fullName>
    </submittedName>
</protein>
<evidence type="ECO:0000256" key="1">
    <source>
        <dbReference type="ARBA" id="ARBA00007320"/>
    </source>
</evidence>
<dbReference type="Proteomes" id="UP001182556">
    <property type="component" value="Unassembled WGS sequence"/>
</dbReference>
<dbReference type="GO" id="GO:0006412">
    <property type="term" value="P:translation"/>
    <property type="evidence" value="ECO:0007669"/>
    <property type="project" value="InterPro"/>
</dbReference>
<dbReference type="AlphaFoldDB" id="A0AAD9CZL4"/>
<comment type="similarity">
    <text evidence="1">Belongs to the universal ribosomal protein uL15 family.</text>
</comment>
<evidence type="ECO:0000313" key="6">
    <source>
        <dbReference type="EMBL" id="KAK1922026.1"/>
    </source>
</evidence>
<dbReference type="PANTHER" id="PTHR12934:SF11">
    <property type="entry name" value="LARGE RIBOSOMAL SUBUNIT PROTEIN UL15M"/>
    <property type="match status" value="1"/>
</dbReference>
<dbReference type="HAMAP" id="MF_01341">
    <property type="entry name" value="Ribosomal_uL15"/>
    <property type="match status" value="1"/>
</dbReference>
<dbReference type="GO" id="GO:0005762">
    <property type="term" value="C:mitochondrial large ribosomal subunit"/>
    <property type="evidence" value="ECO:0007669"/>
    <property type="project" value="TreeGrafter"/>
</dbReference>
<gene>
    <name evidence="6" type="ORF">DB88DRAFT_542039</name>
</gene>
<dbReference type="InterPro" id="IPR021131">
    <property type="entry name" value="Ribosomal_uL15/eL18"/>
</dbReference>
<proteinExistence type="inferred from homology"/>
<dbReference type="GO" id="GO:0003735">
    <property type="term" value="F:structural constituent of ribosome"/>
    <property type="evidence" value="ECO:0007669"/>
    <property type="project" value="InterPro"/>
</dbReference>
<organism evidence="6 7">
    <name type="scientific">Papiliotrema laurentii</name>
    <name type="common">Cryptococcus laurentii</name>
    <dbReference type="NCBI Taxonomy" id="5418"/>
    <lineage>
        <taxon>Eukaryota</taxon>
        <taxon>Fungi</taxon>
        <taxon>Dikarya</taxon>
        <taxon>Basidiomycota</taxon>
        <taxon>Agaricomycotina</taxon>
        <taxon>Tremellomycetes</taxon>
        <taxon>Tremellales</taxon>
        <taxon>Rhynchogastremaceae</taxon>
        <taxon>Papiliotrema</taxon>
    </lineage>
</organism>
<dbReference type="EMBL" id="JAODAN010000009">
    <property type="protein sequence ID" value="KAK1922026.1"/>
    <property type="molecule type" value="Genomic_DNA"/>
</dbReference>
<comment type="caution">
    <text evidence="6">The sequence shown here is derived from an EMBL/GenBank/DDBJ whole genome shotgun (WGS) entry which is preliminary data.</text>
</comment>
<keyword evidence="2 6" id="KW-0689">Ribosomal protein</keyword>
<evidence type="ECO:0000256" key="4">
    <source>
        <dbReference type="SAM" id="MobiDB-lite"/>
    </source>
</evidence>
<dbReference type="PANTHER" id="PTHR12934">
    <property type="entry name" value="50S RIBOSOMAL PROTEIN L15"/>
    <property type="match status" value="1"/>
</dbReference>
<feature type="compositionally biased region" description="Basic residues" evidence="4">
    <location>
        <begin position="59"/>
        <end position="68"/>
    </location>
</feature>
<feature type="region of interest" description="Disordered" evidence="4">
    <location>
        <begin position="273"/>
        <end position="298"/>
    </location>
</feature>
<name>A0AAD9CZL4_PAPLA</name>
<dbReference type="InterPro" id="IPR036227">
    <property type="entry name" value="Ribosomal_uL15/eL18_sf"/>
</dbReference>
<evidence type="ECO:0000259" key="5">
    <source>
        <dbReference type="Pfam" id="PF00828"/>
    </source>
</evidence>
<accession>A0AAD9CZL4</accession>